<keyword evidence="4" id="KW-1185">Reference proteome</keyword>
<dbReference type="AlphaFoldDB" id="R0HH48"/>
<feature type="region of interest" description="Disordered" evidence="1">
    <location>
        <begin position="1"/>
        <end position="24"/>
    </location>
</feature>
<evidence type="ECO:0000256" key="1">
    <source>
        <dbReference type="SAM" id="MobiDB-lite"/>
    </source>
</evidence>
<sequence>MAERGSRTRDEDTDMTCMAERGSRTRDEDTDMKCMAERGSRTREYIFVVFSTHHTCILFFSAPHHKMCKRMDYILSKFL</sequence>
<evidence type="ECO:0000256" key="2">
    <source>
        <dbReference type="SAM" id="Phobius"/>
    </source>
</evidence>
<feature type="compositionally biased region" description="Basic and acidic residues" evidence="1">
    <location>
        <begin position="1"/>
        <end position="10"/>
    </location>
</feature>
<keyword evidence="2" id="KW-1133">Transmembrane helix</keyword>
<keyword evidence="2" id="KW-0472">Membrane</keyword>
<evidence type="ECO:0000313" key="4">
    <source>
        <dbReference type="Proteomes" id="UP000029121"/>
    </source>
</evidence>
<keyword evidence="2" id="KW-0812">Transmembrane</keyword>
<protein>
    <submittedName>
        <fullName evidence="3">Uncharacterized protein</fullName>
    </submittedName>
</protein>
<feature type="transmembrane region" description="Helical" evidence="2">
    <location>
        <begin position="45"/>
        <end position="62"/>
    </location>
</feature>
<organism evidence="3 4">
    <name type="scientific">Capsella rubella</name>
    <dbReference type="NCBI Taxonomy" id="81985"/>
    <lineage>
        <taxon>Eukaryota</taxon>
        <taxon>Viridiplantae</taxon>
        <taxon>Streptophyta</taxon>
        <taxon>Embryophyta</taxon>
        <taxon>Tracheophyta</taxon>
        <taxon>Spermatophyta</taxon>
        <taxon>Magnoliopsida</taxon>
        <taxon>eudicotyledons</taxon>
        <taxon>Gunneridae</taxon>
        <taxon>Pentapetalae</taxon>
        <taxon>rosids</taxon>
        <taxon>malvids</taxon>
        <taxon>Brassicales</taxon>
        <taxon>Brassicaceae</taxon>
        <taxon>Camelineae</taxon>
        <taxon>Capsella</taxon>
    </lineage>
</organism>
<evidence type="ECO:0000313" key="3">
    <source>
        <dbReference type="EMBL" id="EOA23123.1"/>
    </source>
</evidence>
<dbReference type="Proteomes" id="UP000029121">
    <property type="component" value="Unassembled WGS sequence"/>
</dbReference>
<gene>
    <name evidence="3" type="ORF">CARUB_v10003928mg</name>
</gene>
<reference evidence="4" key="1">
    <citation type="journal article" date="2013" name="Nat. Genet.">
        <title>The Capsella rubella genome and the genomic consequences of rapid mating system evolution.</title>
        <authorList>
            <person name="Slotte T."/>
            <person name="Hazzouri K.M."/>
            <person name="Agren J.A."/>
            <person name="Koenig D."/>
            <person name="Maumus F."/>
            <person name="Guo Y.L."/>
            <person name="Steige K."/>
            <person name="Platts A.E."/>
            <person name="Escobar J.S."/>
            <person name="Newman L.K."/>
            <person name="Wang W."/>
            <person name="Mandakova T."/>
            <person name="Vello E."/>
            <person name="Smith L.M."/>
            <person name="Henz S.R."/>
            <person name="Steffen J."/>
            <person name="Takuno S."/>
            <person name="Brandvain Y."/>
            <person name="Coop G."/>
            <person name="Andolfatto P."/>
            <person name="Hu T.T."/>
            <person name="Blanchette M."/>
            <person name="Clark R.M."/>
            <person name="Quesneville H."/>
            <person name="Nordborg M."/>
            <person name="Gaut B.S."/>
            <person name="Lysak M.A."/>
            <person name="Jenkins J."/>
            <person name="Grimwood J."/>
            <person name="Chapman J."/>
            <person name="Prochnik S."/>
            <person name="Shu S."/>
            <person name="Rokhsar D."/>
            <person name="Schmutz J."/>
            <person name="Weigel D."/>
            <person name="Wright S.I."/>
        </authorList>
    </citation>
    <scope>NUCLEOTIDE SEQUENCE [LARGE SCALE GENOMIC DNA]</scope>
    <source>
        <strain evidence="4">cv. Monte Gargano</strain>
    </source>
</reference>
<accession>R0HH48</accession>
<proteinExistence type="predicted"/>
<dbReference type="EMBL" id="KB870810">
    <property type="protein sequence ID" value="EOA23123.1"/>
    <property type="molecule type" value="Genomic_DNA"/>
</dbReference>
<name>R0HH48_9BRAS</name>